<reference evidence="5" key="1">
    <citation type="journal article" date="2019" name="Int. J. Syst. Evol. Microbiol.">
        <title>The Global Catalogue of Microorganisms (GCM) 10K type strain sequencing project: providing services to taxonomists for standard genome sequencing and annotation.</title>
        <authorList>
            <consortium name="The Broad Institute Genomics Platform"/>
            <consortium name="The Broad Institute Genome Sequencing Center for Infectious Disease"/>
            <person name="Wu L."/>
            <person name="Ma J."/>
        </authorList>
    </citation>
    <scope>NUCLEOTIDE SEQUENCE [LARGE SCALE GENOMIC DNA]</scope>
    <source>
        <strain evidence="5">JCM 15749</strain>
    </source>
</reference>
<protein>
    <submittedName>
        <fullName evidence="4">C4-type zinc ribbon domain-containing protein</fullName>
    </submittedName>
</protein>
<dbReference type="Gene3D" id="1.10.287.1490">
    <property type="match status" value="1"/>
</dbReference>
<feature type="region of interest" description="Disordered" evidence="1">
    <location>
        <begin position="1"/>
        <end position="38"/>
    </location>
</feature>
<dbReference type="PANTHER" id="PTHR39082:SF1">
    <property type="entry name" value="SCAVENGER RECEPTOR CLASS A MEMBER 3"/>
    <property type="match status" value="1"/>
</dbReference>
<dbReference type="PANTHER" id="PTHR39082">
    <property type="entry name" value="PHOSPHOLIPASE C-BETA-2-RELATED"/>
    <property type="match status" value="1"/>
</dbReference>
<feature type="compositionally biased region" description="Basic and acidic residues" evidence="1">
    <location>
        <begin position="1"/>
        <end position="30"/>
    </location>
</feature>
<dbReference type="InterPro" id="IPR056003">
    <property type="entry name" value="CT398_CC_hairpin"/>
</dbReference>
<dbReference type="EMBL" id="BAAAPY010000004">
    <property type="protein sequence ID" value="GAA2076860.1"/>
    <property type="molecule type" value="Genomic_DNA"/>
</dbReference>
<evidence type="ECO:0000256" key="1">
    <source>
        <dbReference type="SAM" id="MobiDB-lite"/>
    </source>
</evidence>
<dbReference type="InterPro" id="IPR052376">
    <property type="entry name" value="Oxidative_Scav/Glycosyltrans"/>
</dbReference>
<name>A0ABP5HKK0_9ACTN</name>
<evidence type="ECO:0000259" key="2">
    <source>
        <dbReference type="Pfam" id="PF02591"/>
    </source>
</evidence>
<evidence type="ECO:0000313" key="4">
    <source>
        <dbReference type="EMBL" id="GAA2076860.1"/>
    </source>
</evidence>
<comment type="caution">
    <text evidence="4">The sequence shown here is derived from an EMBL/GenBank/DDBJ whole genome shotgun (WGS) entry which is preliminary data.</text>
</comment>
<evidence type="ECO:0000259" key="3">
    <source>
        <dbReference type="Pfam" id="PF24481"/>
    </source>
</evidence>
<dbReference type="Pfam" id="PF24481">
    <property type="entry name" value="CT398_CC"/>
    <property type="match status" value="1"/>
</dbReference>
<feature type="domain" description="CT398-like coiled coil hairpin" evidence="3">
    <location>
        <begin position="2"/>
        <end position="138"/>
    </location>
</feature>
<organism evidence="4 5">
    <name type="scientific">Aeromicrobium halocynthiae</name>
    <dbReference type="NCBI Taxonomy" id="560557"/>
    <lineage>
        <taxon>Bacteria</taxon>
        <taxon>Bacillati</taxon>
        <taxon>Actinomycetota</taxon>
        <taxon>Actinomycetes</taxon>
        <taxon>Propionibacteriales</taxon>
        <taxon>Nocardioidaceae</taxon>
        <taxon>Aeromicrobium</taxon>
    </lineage>
</organism>
<evidence type="ECO:0000313" key="5">
    <source>
        <dbReference type="Proteomes" id="UP001501480"/>
    </source>
</evidence>
<dbReference type="InterPro" id="IPR003743">
    <property type="entry name" value="Zf-RING_7"/>
</dbReference>
<gene>
    <name evidence="4" type="ORF">GCM10009821_15430</name>
</gene>
<dbReference type="Proteomes" id="UP001501480">
    <property type="component" value="Unassembled WGS sequence"/>
</dbReference>
<keyword evidence="5" id="KW-1185">Reference proteome</keyword>
<proteinExistence type="predicted"/>
<feature type="domain" description="C4-type zinc ribbon" evidence="2">
    <location>
        <begin position="149"/>
        <end position="183"/>
    </location>
</feature>
<sequence>MVSDLERAQSKADAEVEQVKARRARDEERLNSGAISNPKDLSSLQHELVALERRIGTLEDEELEVMEQLEEAQTALRVITADLEALREELSQVEQARDAAIAEIDEHVEAARADRELVLARVPDELVSLYDKVRAQYGGLGAAALRARRCEGCRLELNSADLREIATRPEDAVLRCPECSRILVRTPESGL</sequence>
<accession>A0ABP5HKK0</accession>
<dbReference type="Pfam" id="PF02591">
    <property type="entry name" value="Zn_ribbon_9"/>
    <property type="match status" value="1"/>
</dbReference>